<reference evidence="1 2" key="1">
    <citation type="submission" date="2011-07" db="EMBL/GenBank/DDBJ databases">
        <authorList>
            <person name="Coyne R."/>
            <person name="Brami D."/>
            <person name="Johnson J."/>
            <person name="Hostetler J."/>
            <person name="Hannick L."/>
            <person name="Clark T."/>
            <person name="Cassidy-Hanley D."/>
            <person name="Inman J."/>
        </authorList>
    </citation>
    <scope>NUCLEOTIDE SEQUENCE [LARGE SCALE GENOMIC DNA]</scope>
    <source>
        <strain evidence="1 2">G5</strain>
    </source>
</reference>
<dbReference type="STRING" id="857967.G0QN33"/>
<evidence type="ECO:0000313" key="1">
    <source>
        <dbReference type="EMBL" id="EGR33362.1"/>
    </source>
</evidence>
<dbReference type="RefSeq" id="XP_004037348.1">
    <property type="nucleotide sequence ID" value="XM_004037300.1"/>
</dbReference>
<protein>
    <submittedName>
        <fullName evidence="1">Uncharacterized protein</fullName>
    </submittedName>
</protein>
<dbReference type="eggNOG" id="ENOG502SVKI">
    <property type="taxonomic scope" value="Eukaryota"/>
</dbReference>
<dbReference type="InParanoid" id="G0QN33"/>
<name>G0QN33_ICHMU</name>
<dbReference type="AlphaFoldDB" id="G0QN33"/>
<gene>
    <name evidence="1" type="ORF">IMG5_055050</name>
</gene>
<organism evidence="1 2">
    <name type="scientific">Ichthyophthirius multifiliis</name>
    <name type="common">White spot disease agent</name>
    <name type="synonym">Ich</name>
    <dbReference type="NCBI Taxonomy" id="5932"/>
    <lineage>
        <taxon>Eukaryota</taxon>
        <taxon>Sar</taxon>
        <taxon>Alveolata</taxon>
        <taxon>Ciliophora</taxon>
        <taxon>Intramacronucleata</taxon>
        <taxon>Oligohymenophorea</taxon>
        <taxon>Hymenostomatida</taxon>
        <taxon>Ophryoglenina</taxon>
        <taxon>Ichthyophthirius</taxon>
    </lineage>
</organism>
<proteinExistence type="predicted"/>
<dbReference type="Proteomes" id="UP000008983">
    <property type="component" value="Unassembled WGS sequence"/>
</dbReference>
<dbReference type="GeneID" id="14909535"/>
<sequence length="915" mass="107949">MQIDQQIKYGDKILLHSLDNPQIFLNCRNSSEYSVFMIESDQNIIEYPNTFELVFTIHPKLNYQAQKELQKNLKDENKVKNDNKIECLKKRSEIEKQENQKIIKKMEKQLVKIGSEIQIYHIYSQCYLKSSAKKNTNSSNLFCLKLSKKARKGNLFQIKIDDQNNQQKSDYFLTYNDPFIFESIKFKKSNLTTKDLPPFIYQNNKSNSKNNFNSLNILEYEKMSTINKSITTIPIFESLENIKVYHAGHKRDSESFFKAINVDYIEETEDQNCIRWGDYVRIGNNFENKEKDNKLEGVFFSEINVAGNFPSVYLEVNQNYSYENFSSIFQILPNDVNFLGKKIVNPEKIQNTQLRHVLSGKKLCFNGNKICLEQSQNVVLQQKTLQTKNFNTLSTICNDDNTENLFLKEKKGNDKENNNNFEQDKNCKNNNCLLLLNVQNKEQNLFYNISNFKIKNKLSQVTVYLEEEAVMIMNQDLIEKIDNAFIQSDYFQPIFQPMNALGRHIFMIGIEKNNNNIKESQFFFKKVCFEDIILLLELHSLCFHLVFFSFLAGQNSSIFNNGDKILKDLYIWIKNGDKQQQQRQNLIRESGILDVLMKILFEIYSLQIMYGKETGIKIEIFKFVLTLKNLLEIITEKNYCNSIYVYQWYFLFKQILIDKNVFEKFRFDLLLNQLFQTTQLNVGVKEDLNQLIECLKIEKQNIKILLLINAFCKFNAFRELSEQESIIELLLGNKENRETIFQQLKADNQDIFIENSAEEKIYINRKFINQIQVDQLVQNINLIIELAKGGVHLIEKYVFYLFPGKLCVAIFQSNDTNFSIKSAILDLFTSTYLQLDFFNLYCEDMESQKDYCIFLSKKKMNQVNYQLKILKISIVLIQSNSFSIIQIQFKIIFVFCKVKRNWKLQINNNLFYLDT</sequence>
<dbReference type="OrthoDB" id="10691830at2759"/>
<keyword evidence="2" id="KW-1185">Reference proteome</keyword>
<dbReference type="Gene3D" id="2.80.10.50">
    <property type="match status" value="1"/>
</dbReference>
<dbReference type="EMBL" id="GL983462">
    <property type="protein sequence ID" value="EGR33362.1"/>
    <property type="molecule type" value="Genomic_DNA"/>
</dbReference>
<accession>G0QN33</accession>
<evidence type="ECO:0000313" key="2">
    <source>
        <dbReference type="Proteomes" id="UP000008983"/>
    </source>
</evidence>